<reference evidence="2 3" key="1">
    <citation type="journal article" date="2016" name="PLoS ONE">
        <title>Complete Genome Sequence and Comparative Genomics of a Novel Myxobacterium Myxococcus hansupus.</title>
        <authorList>
            <person name="Sharma G."/>
            <person name="Narwani T."/>
            <person name="Subramanian S."/>
        </authorList>
    </citation>
    <scope>NUCLEOTIDE SEQUENCE [LARGE SCALE GENOMIC DNA]</scope>
    <source>
        <strain evidence="3">mixupus</strain>
    </source>
</reference>
<dbReference type="Proteomes" id="UP000009026">
    <property type="component" value="Chromosome"/>
</dbReference>
<sequence length="160" mass="17313">MLSTKLIRTLTLGLALAAPAAMAEDASERLNCPAGTSVLGSKQEGLSCVKSDTKAGPRTSHGAYVEYHPNGVKAAQGQFENGLKVGTWTFFDASGNKRGTAEFKDGGWHGQRIMYFPNGKPQLVEEYKKGRKHGVVKEFAEDGQVVSQVHYENNRVISAQ</sequence>
<gene>
    <name evidence="2" type="ORF">A176_002026</name>
</gene>
<feature type="signal peptide" evidence="1">
    <location>
        <begin position="1"/>
        <end position="23"/>
    </location>
</feature>
<dbReference type="OrthoDB" id="5523185at2"/>
<dbReference type="Pfam" id="PF07661">
    <property type="entry name" value="MORN_2"/>
    <property type="match status" value="4"/>
</dbReference>
<dbReference type="STRING" id="1297742.A176_002026"/>
<organism evidence="2 3">
    <name type="scientific">Pseudomyxococcus hansupus</name>
    <dbReference type="NCBI Taxonomy" id="1297742"/>
    <lineage>
        <taxon>Bacteria</taxon>
        <taxon>Pseudomonadati</taxon>
        <taxon>Myxococcota</taxon>
        <taxon>Myxococcia</taxon>
        <taxon>Myxococcales</taxon>
        <taxon>Cystobacterineae</taxon>
        <taxon>Myxococcaceae</taxon>
        <taxon>Pseudomyxococcus</taxon>
    </lineage>
</organism>
<dbReference type="EMBL" id="CP012109">
    <property type="protein sequence ID" value="AKQ65114.1"/>
    <property type="molecule type" value="Genomic_DNA"/>
</dbReference>
<name>A0A0H4WQT3_9BACT</name>
<evidence type="ECO:0000256" key="1">
    <source>
        <dbReference type="SAM" id="SignalP"/>
    </source>
</evidence>
<dbReference type="eggNOG" id="COG2849">
    <property type="taxonomic scope" value="Bacteria"/>
</dbReference>
<evidence type="ECO:0000313" key="2">
    <source>
        <dbReference type="EMBL" id="AKQ65114.1"/>
    </source>
</evidence>
<dbReference type="InterPro" id="IPR011652">
    <property type="entry name" value="MORN_2"/>
</dbReference>
<dbReference type="AlphaFoldDB" id="A0A0H4WQT3"/>
<accession>A0A0H4WQT3</accession>
<feature type="chain" id="PRO_5005211927" evidence="1">
    <location>
        <begin position="24"/>
        <end position="160"/>
    </location>
</feature>
<keyword evidence="3" id="KW-1185">Reference proteome</keyword>
<evidence type="ECO:0000313" key="3">
    <source>
        <dbReference type="Proteomes" id="UP000009026"/>
    </source>
</evidence>
<keyword evidence="1" id="KW-0732">Signal</keyword>
<dbReference type="PATRIC" id="fig|1297742.4.peg.2046"/>
<dbReference type="SUPFAM" id="SSF82185">
    <property type="entry name" value="Histone H3 K4-specific methyltransferase SET7/9 N-terminal domain"/>
    <property type="match status" value="1"/>
</dbReference>
<protein>
    <submittedName>
        <fullName evidence="2">MORN variant repeat protein</fullName>
    </submittedName>
</protein>
<proteinExistence type="predicted"/>
<dbReference type="KEGG" id="mym:A176_002026"/>
<dbReference type="Gene3D" id="3.90.930.1">
    <property type="match status" value="1"/>
</dbReference>